<name>A0A6A3E5N1_9STRA</name>
<evidence type="ECO:0000256" key="1">
    <source>
        <dbReference type="SAM" id="MobiDB-lite"/>
    </source>
</evidence>
<dbReference type="Proteomes" id="UP000429523">
    <property type="component" value="Unassembled WGS sequence"/>
</dbReference>
<proteinExistence type="predicted"/>
<reference evidence="2 3" key="1">
    <citation type="submission" date="2018-08" db="EMBL/GenBank/DDBJ databases">
        <title>Genomic investigation of the strawberry pathogen Phytophthora fragariae indicates pathogenicity is determined by transcriptional variation in three key races.</title>
        <authorList>
            <person name="Adams T.M."/>
            <person name="Armitage A.D."/>
            <person name="Sobczyk M.K."/>
            <person name="Bates H.J."/>
            <person name="Dunwell J.M."/>
            <person name="Nellist C.F."/>
            <person name="Harrison R.J."/>
        </authorList>
    </citation>
    <scope>NUCLEOTIDE SEQUENCE [LARGE SCALE GENOMIC DNA]</scope>
    <source>
        <strain evidence="2 3">NOV-9</strain>
    </source>
</reference>
<evidence type="ECO:0000313" key="3">
    <source>
        <dbReference type="Proteomes" id="UP000429523"/>
    </source>
</evidence>
<dbReference type="EMBL" id="QXGF01002331">
    <property type="protein sequence ID" value="KAE8925148.1"/>
    <property type="molecule type" value="Genomic_DNA"/>
</dbReference>
<feature type="compositionally biased region" description="Polar residues" evidence="1">
    <location>
        <begin position="77"/>
        <end position="89"/>
    </location>
</feature>
<protein>
    <submittedName>
        <fullName evidence="2">Uncharacterized protein</fullName>
    </submittedName>
</protein>
<evidence type="ECO:0000313" key="2">
    <source>
        <dbReference type="EMBL" id="KAE8925148.1"/>
    </source>
</evidence>
<feature type="compositionally biased region" description="Low complexity" evidence="1">
    <location>
        <begin position="66"/>
        <end position="76"/>
    </location>
</feature>
<gene>
    <name evidence="2" type="ORF">PF009_g24639</name>
</gene>
<accession>A0A6A3E5N1</accession>
<comment type="caution">
    <text evidence="2">The sequence shown here is derived from an EMBL/GenBank/DDBJ whole genome shotgun (WGS) entry which is preliminary data.</text>
</comment>
<feature type="region of interest" description="Disordered" evidence="1">
    <location>
        <begin position="42"/>
        <end position="89"/>
    </location>
</feature>
<organism evidence="2 3">
    <name type="scientific">Phytophthora fragariae</name>
    <dbReference type="NCBI Taxonomy" id="53985"/>
    <lineage>
        <taxon>Eukaryota</taxon>
        <taxon>Sar</taxon>
        <taxon>Stramenopiles</taxon>
        <taxon>Oomycota</taxon>
        <taxon>Peronosporomycetes</taxon>
        <taxon>Peronosporales</taxon>
        <taxon>Peronosporaceae</taxon>
        <taxon>Phytophthora</taxon>
    </lineage>
</organism>
<dbReference type="AlphaFoldDB" id="A0A6A3E5N1"/>
<sequence>MPSSPSTGPLDQLKLASPSTRPLVQIMLACPSTPGPLARLKSASPSTFEPLSRLKSTRPFTIENRSSPGLSSGGLPAQTTDTSTASRDVQSLQHRFEKTTVARQRLEKLQLKFAATEFNKALRTHNLSPPKPMDNFTINSGVTKYPIDRNRQSVFSEYIRRSDCQLPEFVRLLRGESVSDSRPNKALHVPRV</sequence>